<evidence type="ECO:0000256" key="1">
    <source>
        <dbReference type="ARBA" id="ARBA00009183"/>
    </source>
</evidence>
<evidence type="ECO:0000256" key="6">
    <source>
        <dbReference type="SAM" id="MobiDB-lite"/>
    </source>
</evidence>
<dbReference type="InterPro" id="IPR000960">
    <property type="entry name" value="Flavin_mOase"/>
</dbReference>
<comment type="similarity">
    <text evidence="1">Belongs to the FMO family.</text>
</comment>
<dbReference type="SUPFAM" id="SSF51905">
    <property type="entry name" value="FAD/NAD(P)-binding domain"/>
    <property type="match status" value="2"/>
</dbReference>
<feature type="compositionally biased region" description="Basic and acidic residues" evidence="6">
    <location>
        <begin position="616"/>
        <end position="631"/>
    </location>
</feature>
<accession>A0A2A9PFP7</accession>
<organism evidence="7 8">
    <name type="scientific">Ophiocordyceps unilateralis</name>
    <name type="common">Zombie-ant fungus</name>
    <name type="synonym">Torrubia unilateralis</name>
    <dbReference type="NCBI Taxonomy" id="268505"/>
    <lineage>
        <taxon>Eukaryota</taxon>
        <taxon>Fungi</taxon>
        <taxon>Dikarya</taxon>
        <taxon>Ascomycota</taxon>
        <taxon>Pezizomycotina</taxon>
        <taxon>Sordariomycetes</taxon>
        <taxon>Hypocreomycetidae</taxon>
        <taxon>Hypocreales</taxon>
        <taxon>Ophiocordycipitaceae</taxon>
        <taxon>Ophiocordyceps</taxon>
    </lineage>
</organism>
<evidence type="ECO:0000256" key="3">
    <source>
        <dbReference type="ARBA" id="ARBA00022827"/>
    </source>
</evidence>
<dbReference type="InterPro" id="IPR036188">
    <property type="entry name" value="FAD/NAD-bd_sf"/>
</dbReference>
<evidence type="ECO:0000256" key="5">
    <source>
        <dbReference type="ARBA" id="ARBA00023002"/>
    </source>
</evidence>
<proteinExistence type="inferred from homology"/>
<keyword evidence="4" id="KW-0521">NADP</keyword>
<dbReference type="AlphaFoldDB" id="A0A2A9PFP7"/>
<evidence type="ECO:0000313" key="7">
    <source>
        <dbReference type="EMBL" id="PFH59707.1"/>
    </source>
</evidence>
<feature type="region of interest" description="Disordered" evidence="6">
    <location>
        <begin position="608"/>
        <end position="631"/>
    </location>
</feature>
<reference evidence="7 8" key="1">
    <citation type="journal article" date="2015" name="BMC Genomics">
        <title>Gene expression during zombie ant biting behavior reflects the complexity underlying fungal parasitic behavioral manipulation.</title>
        <authorList>
            <person name="de Bekker C."/>
            <person name="Ohm R.A."/>
            <person name="Loreto R.G."/>
            <person name="Sebastian A."/>
            <person name="Albert I."/>
            <person name="Merrow M."/>
            <person name="Brachmann A."/>
            <person name="Hughes D.P."/>
        </authorList>
    </citation>
    <scope>NUCLEOTIDE SEQUENCE [LARGE SCALE GENOMIC DNA]</scope>
    <source>
        <strain evidence="7 8">SC16a</strain>
    </source>
</reference>
<sequence>MNSIRIVVIGLGPAGLTALKCLRDEGFDVVALERRSEVGGLWSYNPDGSYTSVIRGTVSNISKFVSGFSDFPIPKGKASPLSCPVLFSTPLTVDIEYPPYLSGAQMAEYMQSYARHFNLEPHMRFNTSVQKVKRDTTRNAWRVELVGPAGEEVAFFDKVVFGTGSERLPIWPSMPGRDEFRGIVIHGQSYRSPEQFAGKRVMVVGIGNTACDVALNLTGHASHVYQSYRRGRILVSRYLDSGLPVDSTMAWPTLRLKYLLDDKMSWLSRPLVDRFMRRKMTTDAARQEPTGDGSRKSRRRRRARERLNDWRLMTGPSMAHTHPAVQEDFIAALYAGLVLPVTGFRRFVGAEGVVVDDGSVVEVDAVVFCTGYSNGFGIMPELEMDGAGDVPLKTAQEVESDETACSSAPHIPRLYQMIFPPRYASSVAFLSWMAPQESVWTVCELASTAISQIWAAETGRQLDLVPPDSRPSLLPCRARMEESVDEYHEWWRKQWKREPSMRDGLVRSHDFYRFLHRMAGTAMYDNLDHLFSGVGWKLWWRDRDLYRCLASGPMNSYAWRLFDTNPDRIPGCGRAAWAGARQAVQEAYDTYGGYKAAVLSKKLVRGPASSSTLKPIDSDTYHKTDSGDTWS</sequence>
<evidence type="ECO:0008006" key="9">
    <source>
        <dbReference type="Google" id="ProtNLM"/>
    </source>
</evidence>
<dbReference type="PRINTS" id="PR00370">
    <property type="entry name" value="FMOXYGENASE"/>
</dbReference>
<dbReference type="Proteomes" id="UP000037136">
    <property type="component" value="Unassembled WGS sequence"/>
</dbReference>
<dbReference type="InterPro" id="IPR020946">
    <property type="entry name" value="Flavin_mOase-like"/>
</dbReference>
<dbReference type="Pfam" id="PF00743">
    <property type="entry name" value="FMO-like"/>
    <property type="match status" value="1"/>
</dbReference>
<reference evidence="7 8" key="2">
    <citation type="journal article" date="2017" name="Sci. Rep.">
        <title>Ant-infecting Ophiocordyceps genomes reveal a high diversity of potential behavioral manipulation genes and a possible major role for enterotoxins.</title>
        <authorList>
            <person name="de Bekker C."/>
            <person name="Ohm R.A."/>
            <person name="Evans H.C."/>
            <person name="Brachmann A."/>
            <person name="Hughes D.P."/>
        </authorList>
    </citation>
    <scope>NUCLEOTIDE SEQUENCE [LARGE SCALE GENOMIC DNA]</scope>
    <source>
        <strain evidence="7 8">SC16a</strain>
    </source>
</reference>
<dbReference type="Gene3D" id="3.50.50.60">
    <property type="entry name" value="FAD/NAD(P)-binding domain"/>
    <property type="match status" value="1"/>
</dbReference>
<keyword evidence="5" id="KW-0560">Oxidoreductase</keyword>
<dbReference type="OrthoDB" id="66881at2759"/>
<feature type="region of interest" description="Disordered" evidence="6">
    <location>
        <begin position="278"/>
        <end position="306"/>
    </location>
</feature>
<keyword evidence="2" id="KW-0285">Flavoprotein</keyword>
<protein>
    <recommendedName>
        <fullName evidence="9">FAD/NAD(P)-binding domain-containing protein</fullName>
    </recommendedName>
</protein>
<dbReference type="PANTHER" id="PTHR23023">
    <property type="entry name" value="DIMETHYLANILINE MONOOXYGENASE"/>
    <property type="match status" value="1"/>
</dbReference>
<dbReference type="GO" id="GO:0050660">
    <property type="term" value="F:flavin adenine dinucleotide binding"/>
    <property type="evidence" value="ECO:0007669"/>
    <property type="project" value="InterPro"/>
</dbReference>
<dbReference type="GO" id="GO:0050661">
    <property type="term" value="F:NADP binding"/>
    <property type="evidence" value="ECO:0007669"/>
    <property type="project" value="InterPro"/>
</dbReference>
<evidence type="ECO:0000256" key="2">
    <source>
        <dbReference type="ARBA" id="ARBA00022630"/>
    </source>
</evidence>
<keyword evidence="3" id="KW-0274">FAD</keyword>
<evidence type="ECO:0000313" key="8">
    <source>
        <dbReference type="Proteomes" id="UP000037136"/>
    </source>
</evidence>
<gene>
    <name evidence="7" type="ORF">XA68_11970</name>
</gene>
<dbReference type="STRING" id="268505.A0A2A9PFP7"/>
<dbReference type="EMBL" id="LAZP02000179">
    <property type="protein sequence ID" value="PFH59707.1"/>
    <property type="molecule type" value="Genomic_DNA"/>
</dbReference>
<dbReference type="GO" id="GO:0004499">
    <property type="term" value="F:N,N-dimethylaniline monooxygenase activity"/>
    <property type="evidence" value="ECO:0007669"/>
    <property type="project" value="InterPro"/>
</dbReference>
<keyword evidence="8" id="KW-1185">Reference proteome</keyword>
<dbReference type="InterPro" id="IPR050346">
    <property type="entry name" value="FMO-like"/>
</dbReference>
<comment type="caution">
    <text evidence="7">The sequence shown here is derived from an EMBL/GenBank/DDBJ whole genome shotgun (WGS) entry which is preliminary data.</text>
</comment>
<name>A0A2A9PFP7_OPHUN</name>
<evidence type="ECO:0000256" key="4">
    <source>
        <dbReference type="ARBA" id="ARBA00022857"/>
    </source>
</evidence>